<accession>I3UVC2</accession>
<dbReference type="Proteomes" id="UP000005268">
    <property type="component" value="Chromosome"/>
</dbReference>
<reference evidence="1 2" key="1">
    <citation type="journal article" date="2012" name="J. Bacteriol.">
        <title>Complete Genome Sequence of the Naphthalene-Degrading Pseudomonas putida Strain ND6.</title>
        <authorList>
            <person name="Li S."/>
            <person name="Zhao H."/>
            <person name="Li Y."/>
            <person name="Niu S."/>
            <person name="Cai B."/>
        </authorList>
    </citation>
    <scope>NUCLEOTIDE SEQUENCE [LARGE SCALE GENOMIC DNA]</scope>
    <source>
        <strain evidence="1 2">ND6</strain>
    </source>
</reference>
<sequence>MDRRGARALAAAETLGAGVQAQRQADAERQCDAKKTLHKWDIPCCGLHARHGAQVPGHMTSDIVFRAFA</sequence>
<proteinExistence type="predicted"/>
<organism evidence="1 2">
    <name type="scientific">Pseudomonas putida ND6</name>
    <dbReference type="NCBI Taxonomy" id="231023"/>
    <lineage>
        <taxon>Bacteria</taxon>
        <taxon>Pseudomonadati</taxon>
        <taxon>Pseudomonadota</taxon>
        <taxon>Gammaproteobacteria</taxon>
        <taxon>Pseudomonadales</taxon>
        <taxon>Pseudomonadaceae</taxon>
        <taxon>Pseudomonas</taxon>
    </lineage>
</organism>
<dbReference type="HOGENOM" id="CLU_2772802_0_0_6"/>
<dbReference type="EMBL" id="CP003588">
    <property type="protein sequence ID" value="AFK69443.1"/>
    <property type="molecule type" value="Genomic_DNA"/>
</dbReference>
<dbReference type="KEGG" id="ppi:YSA_04943"/>
<evidence type="ECO:0000313" key="1">
    <source>
        <dbReference type="EMBL" id="AFK69443.1"/>
    </source>
</evidence>
<evidence type="ECO:0000313" key="2">
    <source>
        <dbReference type="Proteomes" id="UP000005268"/>
    </source>
</evidence>
<dbReference type="AlphaFoldDB" id="I3UVC2"/>
<protein>
    <submittedName>
        <fullName evidence="1">Uncharacterized protein</fullName>
    </submittedName>
</protein>
<name>I3UVC2_PSEPU</name>
<gene>
    <name evidence="1" type="ORF">YSA_04943</name>
</gene>